<dbReference type="InterPro" id="IPR009057">
    <property type="entry name" value="Homeodomain-like_sf"/>
</dbReference>
<keyword evidence="6" id="KW-1185">Reference proteome</keyword>
<dbReference type="Gene3D" id="1.10.10.60">
    <property type="entry name" value="Homeodomain-like"/>
    <property type="match status" value="2"/>
</dbReference>
<dbReference type="RefSeq" id="WP_344314030.1">
    <property type="nucleotide sequence ID" value="NZ_BAAANY010000031.1"/>
</dbReference>
<sequence>MRQVREVARHWRHPGVPDTDLLRARYVTHTFGRHTHSGYAIGVITDGLEAFDYRGGFHQAGGGQIVVIEPDRVHTGSAGGPAGWAYRMFYPEPAVVAAVAAEVTGVRGTPSFPRAIMDDPATAGVLAAAHRAAYETADPLAATTLFLQAIAMLVSRHGSPGRGRSARPRPAVVSQVQELLADQLVDPPALDELARRVGMSQYALVRTFRASTGLPPHRWLVQQRVTKARALLDAGEVPAAAAAATGFADQAHLTRHFKQFVGVTPGAYRSERLSKNVQEIRCQRS</sequence>
<dbReference type="PANTHER" id="PTHR46796:SF2">
    <property type="entry name" value="TRANSCRIPTIONAL REGULATORY PROTEIN"/>
    <property type="match status" value="1"/>
</dbReference>
<gene>
    <name evidence="5" type="ORF">GCM10009765_64560</name>
</gene>
<keyword evidence="2" id="KW-0238">DNA-binding</keyword>
<dbReference type="EMBL" id="BAAANY010000031">
    <property type="protein sequence ID" value="GAA1706191.1"/>
    <property type="molecule type" value="Genomic_DNA"/>
</dbReference>
<dbReference type="Pfam" id="PF12833">
    <property type="entry name" value="HTH_18"/>
    <property type="match status" value="1"/>
</dbReference>
<proteinExistence type="predicted"/>
<keyword evidence="3" id="KW-0804">Transcription</keyword>
<protein>
    <submittedName>
        <fullName evidence="5">AraC family transcriptional regulator</fullName>
    </submittedName>
</protein>
<evidence type="ECO:0000256" key="2">
    <source>
        <dbReference type="ARBA" id="ARBA00023125"/>
    </source>
</evidence>
<dbReference type="InterPro" id="IPR003313">
    <property type="entry name" value="AraC-bd"/>
</dbReference>
<evidence type="ECO:0000256" key="1">
    <source>
        <dbReference type="ARBA" id="ARBA00023015"/>
    </source>
</evidence>
<dbReference type="InterPro" id="IPR037923">
    <property type="entry name" value="HTH-like"/>
</dbReference>
<name>A0ABN2IKA6_9ACTN</name>
<dbReference type="InterPro" id="IPR018060">
    <property type="entry name" value="HTH_AraC"/>
</dbReference>
<keyword evidence="1" id="KW-0805">Transcription regulation</keyword>
<dbReference type="SUPFAM" id="SSF51215">
    <property type="entry name" value="Regulatory protein AraC"/>
    <property type="match status" value="1"/>
</dbReference>
<dbReference type="PANTHER" id="PTHR46796">
    <property type="entry name" value="HTH-TYPE TRANSCRIPTIONAL ACTIVATOR RHAS-RELATED"/>
    <property type="match status" value="1"/>
</dbReference>
<dbReference type="SUPFAM" id="SSF46689">
    <property type="entry name" value="Homeodomain-like"/>
    <property type="match status" value="2"/>
</dbReference>
<feature type="domain" description="HTH araC/xylS-type" evidence="4">
    <location>
        <begin position="174"/>
        <end position="271"/>
    </location>
</feature>
<evidence type="ECO:0000256" key="3">
    <source>
        <dbReference type="ARBA" id="ARBA00023163"/>
    </source>
</evidence>
<reference evidence="5 6" key="1">
    <citation type="journal article" date="2019" name="Int. J. Syst. Evol. Microbiol.">
        <title>The Global Catalogue of Microorganisms (GCM) 10K type strain sequencing project: providing services to taxonomists for standard genome sequencing and annotation.</title>
        <authorList>
            <consortium name="The Broad Institute Genomics Platform"/>
            <consortium name="The Broad Institute Genome Sequencing Center for Infectious Disease"/>
            <person name="Wu L."/>
            <person name="Ma J."/>
        </authorList>
    </citation>
    <scope>NUCLEOTIDE SEQUENCE [LARGE SCALE GENOMIC DNA]</scope>
    <source>
        <strain evidence="5 6">JCM 14718</strain>
    </source>
</reference>
<dbReference type="Proteomes" id="UP001500618">
    <property type="component" value="Unassembled WGS sequence"/>
</dbReference>
<evidence type="ECO:0000313" key="6">
    <source>
        <dbReference type="Proteomes" id="UP001500618"/>
    </source>
</evidence>
<comment type="caution">
    <text evidence="5">The sequence shown here is derived from an EMBL/GenBank/DDBJ whole genome shotgun (WGS) entry which is preliminary data.</text>
</comment>
<accession>A0ABN2IKA6</accession>
<dbReference type="PROSITE" id="PS01124">
    <property type="entry name" value="HTH_ARAC_FAMILY_2"/>
    <property type="match status" value="1"/>
</dbReference>
<dbReference type="InterPro" id="IPR050204">
    <property type="entry name" value="AraC_XylS_family_regulators"/>
</dbReference>
<dbReference type="SMART" id="SM00342">
    <property type="entry name" value="HTH_ARAC"/>
    <property type="match status" value="1"/>
</dbReference>
<organism evidence="5 6">
    <name type="scientific">Fodinicola feengrottensis</name>
    <dbReference type="NCBI Taxonomy" id="435914"/>
    <lineage>
        <taxon>Bacteria</taxon>
        <taxon>Bacillati</taxon>
        <taxon>Actinomycetota</taxon>
        <taxon>Actinomycetes</taxon>
        <taxon>Mycobacteriales</taxon>
        <taxon>Fodinicola</taxon>
    </lineage>
</organism>
<evidence type="ECO:0000313" key="5">
    <source>
        <dbReference type="EMBL" id="GAA1706191.1"/>
    </source>
</evidence>
<dbReference type="Pfam" id="PF02311">
    <property type="entry name" value="AraC_binding"/>
    <property type="match status" value="1"/>
</dbReference>
<evidence type="ECO:0000259" key="4">
    <source>
        <dbReference type="PROSITE" id="PS01124"/>
    </source>
</evidence>